<organism evidence="5 6">
    <name type="scientific">Streptomyces thermolineatus</name>
    <dbReference type="NCBI Taxonomy" id="44033"/>
    <lineage>
        <taxon>Bacteria</taxon>
        <taxon>Bacillati</taxon>
        <taxon>Actinomycetota</taxon>
        <taxon>Actinomycetes</taxon>
        <taxon>Kitasatosporales</taxon>
        <taxon>Streptomycetaceae</taxon>
        <taxon>Streptomyces</taxon>
    </lineage>
</organism>
<evidence type="ECO:0000256" key="3">
    <source>
        <dbReference type="ARBA" id="ARBA00023163"/>
    </source>
</evidence>
<comment type="caution">
    <text evidence="5">The sequence shown here is derived from an EMBL/GenBank/DDBJ whole genome shotgun (WGS) entry which is preliminary data.</text>
</comment>
<dbReference type="Gene3D" id="1.10.10.60">
    <property type="entry name" value="Homeodomain-like"/>
    <property type="match status" value="1"/>
</dbReference>
<evidence type="ECO:0000256" key="1">
    <source>
        <dbReference type="ARBA" id="ARBA00023015"/>
    </source>
</evidence>
<dbReference type="InterPro" id="IPR009057">
    <property type="entry name" value="Homeodomain-like_sf"/>
</dbReference>
<sequence>MRTERGRAGDEGSWEIRQGLPDPRLRGRVLGYRGHRMDLGGPRRRLEVPLSAVTLVVEFESTVLLTDAAEPGRSATLSSLVSGVHWTATVGEYAGRLHGVTVSLTPAGAYEMLGPVVGDLGNQWADPADVLGTDGRDLAARLTDAPDWPSRYRVLDRFFVSRLLEGTPWRPEVAFAWRELHRTGGTMPIRRLAGTTGYSLRRLETLFRRQVGLTPKQAAQVLRLRRVLQMYEREPGLGGAEIAARCGFFDQAHLDHTFRAMVGCSPRRFFAHRSASGSTEPVDRLAGTVTSALLPTGTAGAP</sequence>
<evidence type="ECO:0000259" key="4">
    <source>
        <dbReference type="PROSITE" id="PS01124"/>
    </source>
</evidence>
<reference evidence="5 6" key="1">
    <citation type="journal article" date="2019" name="Int. J. Syst. Evol. Microbiol.">
        <title>The Global Catalogue of Microorganisms (GCM) 10K type strain sequencing project: providing services to taxonomists for standard genome sequencing and annotation.</title>
        <authorList>
            <consortium name="The Broad Institute Genomics Platform"/>
            <consortium name="The Broad Institute Genome Sequencing Center for Infectious Disease"/>
            <person name="Wu L."/>
            <person name="Ma J."/>
        </authorList>
    </citation>
    <scope>NUCLEOTIDE SEQUENCE [LARGE SCALE GENOMIC DNA]</scope>
    <source>
        <strain evidence="5 6">JCM 6307</strain>
    </source>
</reference>
<keyword evidence="2" id="KW-0238">DNA-binding</keyword>
<dbReference type="PANTHER" id="PTHR46796">
    <property type="entry name" value="HTH-TYPE TRANSCRIPTIONAL ACTIVATOR RHAS-RELATED"/>
    <property type="match status" value="1"/>
</dbReference>
<dbReference type="PROSITE" id="PS01124">
    <property type="entry name" value="HTH_ARAC_FAMILY_2"/>
    <property type="match status" value="1"/>
</dbReference>
<dbReference type="SMART" id="SM00342">
    <property type="entry name" value="HTH_ARAC"/>
    <property type="match status" value="1"/>
</dbReference>
<dbReference type="SUPFAM" id="SSF46689">
    <property type="entry name" value="Homeodomain-like"/>
    <property type="match status" value="1"/>
</dbReference>
<dbReference type="RefSeq" id="WP_344382075.1">
    <property type="nucleotide sequence ID" value="NZ_BAAATA010000005.1"/>
</dbReference>
<evidence type="ECO:0000313" key="5">
    <source>
        <dbReference type="EMBL" id="GAA2477657.1"/>
    </source>
</evidence>
<keyword evidence="1" id="KW-0805">Transcription regulation</keyword>
<gene>
    <name evidence="5" type="ORF">GCM10010406_12240</name>
</gene>
<keyword evidence="3" id="KW-0804">Transcription</keyword>
<name>A0ABN3L4K9_9ACTN</name>
<keyword evidence="6" id="KW-1185">Reference proteome</keyword>
<accession>A0ABN3L4K9</accession>
<dbReference type="InterPro" id="IPR018060">
    <property type="entry name" value="HTH_AraC"/>
</dbReference>
<proteinExistence type="predicted"/>
<evidence type="ECO:0000256" key="2">
    <source>
        <dbReference type="ARBA" id="ARBA00023125"/>
    </source>
</evidence>
<dbReference type="InterPro" id="IPR050204">
    <property type="entry name" value="AraC_XylS_family_regulators"/>
</dbReference>
<protein>
    <submittedName>
        <fullName evidence="5">Helix-turn-helix domain-containing protein</fullName>
    </submittedName>
</protein>
<dbReference type="EMBL" id="BAAATA010000005">
    <property type="protein sequence ID" value="GAA2477657.1"/>
    <property type="molecule type" value="Genomic_DNA"/>
</dbReference>
<evidence type="ECO:0000313" key="6">
    <source>
        <dbReference type="Proteomes" id="UP001501358"/>
    </source>
</evidence>
<dbReference type="Pfam" id="PF12833">
    <property type="entry name" value="HTH_18"/>
    <property type="match status" value="1"/>
</dbReference>
<feature type="domain" description="HTH araC/xylS-type" evidence="4">
    <location>
        <begin position="170"/>
        <end position="272"/>
    </location>
</feature>
<dbReference type="Proteomes" id="UP001501358">
    <property type="component" value="Unassembled WGS sequence"/>
</dbReference>